<protein>
    <submittedName>
        <fullName evidence="2">Uncharacterized protein</fullName>
    </submittedName>
</protein>
<feature type="signal peptide" evidence="1">
    <location>
        <begin position="1"/>
        <end position="22"/>
    </location>
</feature>
<organism evidence="2 3">
    <name type="scientific">Marinagarivorans cellulosilyticus</name>
    <dbReference type="NCBI Taxonomy" id="2721545"/>
    <lineage>
        <taxon>Bacteria</taxon>
        <taxon>Pseudomonadati</taxon>
        <taxon>Pseudomonadota</taxon>
        <taxon>Gammaproteobacteria</taxon>
        <taxon>Cellvibrionales</taxon>
        <taxon>Cellvibrionaceae</taxon>
        <taxon>Marinagarivorans</taxon>
    </lineage>
</organism>
<keyword evidence="3" id="KW-1185">Reference proteome</keyword>
<dbReference type="RefSeq" id="WP_236985943.1">
    <property type="nucleotide sequence ID" value="NZ_AP023086.1"/>
</dbReference>
<reference evidence="2 3" key="1">
    <citation type="journal article" date="2022" name="IScience">
        <title>An ultrasensitive nanofiber-based assay for enzymatic hydrolysis and deep-sea microbial degradation of cellulose.</title>
        <authorList>
            <person name="Tsudome M."/>
            <person name="Tachioka M."/>
            <person name="Miyazaki M."/>
            <person name="Uchimura K."/>
            <person name="Tsuda M."/>
            <person name="Takaki Y."/>
            <person name="Deguchi S."/>
        </authorList>
    </citation>
    <scope>NUCLEOTIDE SEQUENCE [LARGE SCALE GENOMIC DNA]</scope>
    <source>
        <strain evidence="2 3">GE09</strain>
    </source>
</reference>
<name>A0AAN1WF47_9GAMM</name>
<feature type="chain" id="PRO_5042837663" evidence="1">
    <location>
        <begin position="23"/>
        <end position="203"/>
    </location>
</feature>
<dbReference type="AlphaFoldDB" id="A0AAN1WF47"/>
<evidence type="ECO:0000313" key="3">
    <source>
        <dbReference type="Proteomes" id="UP001320119"/>
    </source>
</evidence>
<dbReference type="KEGG" id="marq:MARGE09_P0644"/>
<keyword evidence="1" id="KW-0732">Signal</keyword>
<dbReference type="Proteomes" id="UP001320119">
    <property type="component" value="Chromosome"/>
</dbReference>
<accession>A0AAN1WF47</accession>
<proteinExistence type="predicted"/>
<evidence type="ECO:0000313" key="2">
    <source>
        <dbReference type="EMBL" id="BCD96444.1"/>
    </source>
</evidence>
<gene>
    <name evidence="2" type="ORF">MARGE09_P0644</name>
</gene>
<evidence type="ECO:0000256" key="1">
    <source>
        <dbReference type="SAM" id="SignalP"/>
    </source>
</evidence>
<sequence length="203" mass="21620">MFKPLFSYCTAVALAVPIMVSASEPVAVKVPAKAAAVQKARATLAPEDTAAARLLGLVLDTYVPKTLHEEKGVPWLGGKRSIKISKVGQAKLTSDEQTITVSFPLRAVLAGNVDTNIVLLQIKAACRAEFTAPAAIKLAVDFTKKPLQVGTVIDVVVPPVTADCDGYQLPVQPLLQAVIEQQKPKWQTDIQQQIADGLMVLGI</sequence>
<dbReference type="EMBL" id="AP023086">
    <property type="protein sequence ID" value="BCD96444.1"/>
    <property type="molecule type" value="Genomic_DNA"/>
</dbReference>